<dbReference type="Proteomes" id="UP000616201">
    <property type="component" value="Unassembled WGS sequence"/>
</dbReference>
<dbReference type="InterPro" id="IPR016084">
    <property type="entry name" value="Haem_Oase-like_multi-hlx"/>
</dbReference>
<dbReference type="Gene3D" id="1.20.910.10">
    <property type="entry name" value="Heme oxygenase-like"/>
    <property type="match status" value="1"/>
</dbReference>
<dbReference type="RefSeq" id="WP_196935934.1">
    <property type="nucleotide sequence ID" value="NZ_MU158698.1"/>
</dbReference>
<comment type="caution">
    <text evidence="1">The sequence shown here is derived from an EMBL/GenBank/DDBJ whole genome shotgun (WGS) entry which is preliminary data.</text>
</comment>
<proteinExistence type="predicted"/>
<gene>
    <name evidence="1" type="ORF">C4F49_03720</name>
</gene>
<reference evidence="1" key="1">
    <citation type="submission" date="2018-02" db="EMBL/GenBank/DDBJ databases">
        <authorList>
            <person name="Vasarhelyi B.M."/>
            <person name="Deshmukh S."/>
            <person name="Balint B."/>
            <person name="Kukolya J."/>
        </authorList>
    </citation>
    <scope>NUCLEOTIDE SEQUENCE</scope>
    <source>
        <strain evidence="1">KB22</strain>
    </source>
</reference>
<dbReference type="SUPFAM" id="SSF48613">
    <property type="entry name" value="Heme oxygenase-like"/>
    <property type="match status" value="1"/>
</dbReference>
<name>A0A928YPC3_9SPHI</name>
<dbReference type="InterPro" id="IPR016053">
    <property type="entry name" value="Haem_Oase-like"/>
</dbReference>
<evidence type="ECO:0000313" key="2">
    <source>
        <dbReference type="Proteomes" id="UP000616201"/>
    </source>
</evidence>
<protein>
    <submittedName>
        <fullName evidence="1">Heme oxygenase</fullName>
    </submittedName>
</protein>
<dbReference type="Pfam" id="PF01126">
    <property type="entry name" value="Heme_oxygenase"/>
    <property type="match status" value="1"/>
</dbReference>
<sequence>MLNEEIKTATKSAHQQLEVVVIRELKSIRSDEDYAQFLKKFHIYFQAIEQLIAPFLTPEVLPDYAHRRNSKDLAVDIHSLGSELGKSEQPLTPKIENTLDALSALYVLEGSIMGGPIIVQMLQKNGISKGFSFFSGYGAETGTRWNAFIEVLNRYGADPATNSQAIAIANETFEKFGLVFKQEN</sequence>
<organism evidence="1 2">
    <name type="scientific">Sphingobacterium hungaricum</name>
    <dbReference type="NCBI Taxonomy" id="2082723"/>
    <lineage>
        <taxon>Bacteria</taxon>
        <taxon>Pseudomonadati</taxon>
        <taxon>Bacteroidota</taxon>
        <taxon>Sphingobacteriia</taxon>
        <taxon>Sphingobacteriales</taxon>
        <taxon>Sphingobacteriaceae</taxon>
        <taxon>Sphingobacterium</taxon>
    </lineage>
</organism>
<keyword evidence="2" id="KW-1185">Reference proteome</keyword>
<evidence type="ECO:0000313" key="1">
    <source>
        <dbReference type="EMBL" id="MBE8712784.1"/>
    </source>
</evidence>
<dbReference type="CDD" id="cd19166">
    <property type="entry name" value="HemeO-bac"/>
    <property type="match status" value="1"/>
</dbReference>
<dbReference type="AlphaFoldDB" id="A0A928YPC3"/>
<accession>A0A928YPC3</accession>
<dbReference type="EMBL" id="PRDK01000003">
    <property type="protein sequence ID" value="MBE8712784.1"/>
    <property type="molecule type" value="Genomic_DNA"/>
</dbReference>
<dbReference type="GO" id="GO:0004392">
    <property type="term" value="F:heme oxygenase (decyclizing) activity"/>
    <property type="evidence" value="ECO:0007669"/>
    <property type="project" value="InterPro"/>
</dbReference>
<dbReference type="GO" id="GO:0006788">
    <property type="term" value="P:heme oxidation"/>
    <property type="evidence" value="ECO:0007669"/>
    <property type="project" value="InterPro"/>
</dbReference>